<dbReference type="EMBL" id="VIKR01000004">
    <property type="protein sequence ID" value="TQV72844.1"/>
    <property type="molecule type" value="Genomic_DNA"/>
</dbReference>
<reference evidence="3 4" key="1">
    <citation type="submission" date="2019-06" db="EMBL/GenBank/DDBJ databases">
        <title>Draft genome of Aliikangiella marina GYP-15.</title>
        <authorList>
            <person name="Wang G."/>
        </authorList>
    </citation>
    <scope>NUCLEOTIDE SEQUENCE [LARGE SCALE GENOMIC DNA]</scope>
    <source>
        <strain evidence="3 4">GYP-15</strain>
    </source>
</reference>
<dbReference type="NCBIfam" id="NF009150">
    <property type="entry name" value="PRK12497.1-3"/>
    <property type="match status" value="1"/>
</dbReference>
<dbReference type="GO" id="GO:0003676">
    <property type="term" value="F:nucleic acid binding"/>
    <property type="evidence" value="ECO:0007669"/>
    <property type="project" value="InterPro"/>
</dbReference>
<name>A0A545T6J4_9GAMM</name>
<comment type="caution">
    <text evidence="3">The sequence shown here is derived from an EMBL/GenBank/DDBJ whole genome shotgun (WGS) entry which is preliminary data.</text>
</comment>
<dbReference type="PANTHER" id="PTHR34039">
    <property type="entry name" value="UPF0102 PROTEIN YRAN"/>
    <property type="match status" value="1"/>
</dbReference>
<dbReference type="AlphaFoldDB" id="A0A545T6J4"/>
<dbReference type="NCBIfam" id="TIGR00252">
    <property type="entry name" value="YraN family protein"/>
    <property type="match status" value="1"/>
</dbReference>
<evidence type="ECO:0000313" key="3">
    <source>
        <dbReference type="EMBL" id="TQV72844.1"/>
    </source>
</evidence>
<dbReference type="InterPro" id="IPR011335">
    <property type="entry name" value="Restrct_endonuc-II-like"/>
</dbReference>
<keyword evidence="4" id="KW-1185">Reference proteome</keyword>
<gene>
    <name evidence="3" type="ORF">FLL45_15370</name>
</gene>
<dbReference type="Proteomes" id="UP000317839">
    <property type="component" value="Unassembled WGS sequence"/>
</dbReference>
<dbReference type="SUPFAM" id="SSF52980">
    <property type="entry name" value="Restriction endonuclease-like"/>
    <property type="match status" value="1"/>
</dbReference>
<evidence type="ECO:0000256" key="2">
    <source>
        <dbReference type="HAMAP-Rule" id="MF_00048"/>
    </source>
</evidence>
<evidence type="ECO:0000256" key="1">
    <source>
        <dbReference type="ARBA" id="ARBA00006738"/>
    </source>
</evidence>
<organism evidence="3 4">
    <name type="scientific">Aliikangiella marina</name>
    <dbReference type="NCBI Taxonomy" id="1712262"/>
    <lineage>
        <taxon>Bacteria</taxon>
        <taxon>Pseudomonadati</taxon>
        <taxon>Pseudomonadota</taxon>
        <taxon>Gammaproteobacteria</taxon>
        <taxon>Oceanospirillales</taxon>
        <taxon>Pleioneaceae</taxon>
        <taxon>Aliikangiella</taxon>
    </lineage>
</organism>
<accession>A0A545T6J4</accession>
<dbReference type="InterPro" id="IPR003509">
    <property type="entry name" value="UPF0102_YraN-like"/>
</dbReference>
<dbReference type="InterPro" id="IPR011856">
    <property type="entry name" value="tRNA_endonuc-like_dom_sf"/>
</dbReference>
<dbReference type="OrthoDB" id="9794876at2"/>
<comment type="similarity">
    <text evidence="1 2">Belongs to the UPF0102 family.</text>
</comment>
<dbReference type="Pfam" id="PF02021">
    <property type="entry name" value="UPF0102"/>
    <property type="match status" value="1"/>
</dbReference>
<proteinExistence type="inferred from homology"/>
<sequence>MRLEIAVVFGRLTKREFGSEIEALVCEYLTQQGCSIIETNFLCKLGEIDIIASYDKTLIFVEVRYRKKSGFGGAAESVNFKKRQRIINTAQFYLQQNKLTNKTQGRFDVFCVEGNGQRMQYNWIKDAFSAEW</sequence>
<dbReference type="PANTHER" id="PTHR34039:SF1">
    <property type="entry name" value="UPF0102 PROTEIN YRAN"/>
    <property type="match status" value="1"/>
</dbReference>
<dbReference type="Gene3D" id="3.40.1350.10">
    <property type="match status" value="1"/>
</dbReference>
<dbReference type="HAMAP" id="MF_00048">
    <property type="entry name" value="UPF0102"/>
    <property type="match status" value="1"/>
</dbReference>
<evidence type="ECO:0000313" key="4">
    <source>
        <dbReference type="Proteomes" id="UP000317839"/>
    </source>
</evidence>
<protein>
    <recommendedName>
        <fullName evidence="2">UPF0102 protein FLL45_15370</fullName>
    </recommendedName>
</protein>